<reference evidence="1 2" key="1">
    <citation type="journal article" date="2018" name="Microbiome">
        <title>Fine metagenomic profile of the Mediterranean stratified and mixed water columns revealed by assembly and recruitment.</title>
        <authorList>
            <person name="Haro-Moreno J.M."/>
            <person name="Lopez-Perez M."/>
            <person name="De La Torre J.R."/>
            <person name="Picazo A."/>
            <person name="Camacho A."/>
            <person name="Rodriguez-Valera F."/>
        </authorList>
    </citation>
    <scope>NUCLEOTIDE SEQUENCE [LARGE SCALE GENOMIC DNA]</scope>
    <source>
        <strain evidence="1">MED-G55</strain>
    </source>
</reference>
<gene>
    <name evidence="1" type="ORF">DBW69_05900</name>
</gene>
<dbReference type="EMBL" id="QOQF01000028">
    <property type="protein sequence ID" value="RCL75801.1"/>
    <property type="molecule type" value="Genomic_DNA"/>
</dbReference>
<proteinExistence type="predicted"/>
<sequence>MEAPIWVLYLRIYILCRHIECCWMDTIITIDSYDAVKTINRYMLALETVFNSSMQISQKIAEKLTFK</sequence>
<protein>
    <submittedName>
        <fullName evidence="1">Uncharacterized protein</fullName>
    </submittedName>
</protein>
<dbReference type="Proteomes" id="UP000252132">
    <property type="component" value="Unassembled WGS sequence"/>
</dbReference>
<dbReference type="AlphaFoldDB" id="A0A368DX79"/>
<evidence type="ECO:0000313" key="1">
    <source>
        <dbReference type="EMBL" id="RCL75801.1"/>
    </source>
</evidence>
<evidence type="ECO:0000313" key="2">
    <source>
        <dbReference type="Proteomes" id="UP000252132"/>
    </source>
</evidence>
<accession>A0A368DX79</accession>
<comment type="caution">
    <text evidence="1">The sequence shown here is derived from an EMBL/GenBank/DDBJ whole genome shotgun (WGS) entry which is preliminary data.</text>
</comment>
<organism evidence="1 2">
    <name type="scientific">PS1 clade bacterium</name>
    <dbReference type="NCBI Taxonomy" id="2175152"/>
    <lineage>
        <taxon>Bacteria</taxon>
        <taxon>Pseudomonadati</taxon>
        <taxon>Pseudomonadota</taxon>
        <taxon>Alphaproteobacteria</taxon>
        <taxon>PS1 clade</taxon>
    </lineage>
</organism>
<name>A0A368DX79_9PROT</name>